<protein>
    <recommendedName>
        <fullName evidence="6">Cytochrome c biogenesis protein Ccs1</fullName>
    </recommendedName>
</protein>
<keyword evidence="6" id="KW-0793">Thylakoid</keyword>
<keyword evidence="3 6" id="KW-0201">Cytochrome c-type biogenesis</keyword>
<dbReference type="PANTHER" id="PTHR31566">
    <property type="entry name" value="CYTOCHROME C BIOGENESIS PROTEIN CCS1, CHLOROPLASTIC"/>
    <property type="match status" value="1"/>
</dbReference>
<evidence type="ECO:0000256" key="2">
    <source>
        <dbReference type="ARBA" id="ARBA00022692"/>
    </source>
</evidence>
<proteinExistence type="inferred from homology"/>
<dbReference type="GeneID" id="40865516"/>
<dbReference type="GO" id="GO:0009535">
    <property type="term" value="C:chloroplast thylakoid membrane"/>
    <property type="evidence" value="ECO:0007669"/>
    <property type="project" value="UniProtKB-SubCell"/>
</dbReference>
<dbReference type="InterPro" id="IPR007816">
    <property type="entry name" value="ResB-like_domain"/>
</dbReference>
<comment type="similarity">
    <text evidence="6">Belongs to the Ccs1/CcsB family.</text>
</comment>
<name>A0A514CQ07_9STRA</name>
<reference evidence="9" key="1">
    <citation type="submission" date="2019-02" db="EMBL/GenBank/DDBJ databases">
        <title>Dictyochophyceae plastid genomes reveal unusual variability of their organisation.</title>
        <authorList>
            <person name="Han K.Y."/>
            <person name="Maciszewski K."/>
            <person name="Graf L."/>
            <person name="Andersen R.A."/>
            <person name="Karnkowska A."/>
            <person name="Yoon H.S."/>
        </authorList>
    </citation>
    <scope>NUCLEOTIDE SEQUENCE</scope>
</reference>
<evidence type="ECO:0000259" key="8">
    <source>
        <dbReference type="Pfam" id="PF05140"/>
    </source>
</evidence>
<feature type="transmembrane region" description="Helical" evidence="7">
    <location>
        <begin position="12"/>
        <end position="35"/>
    </location>
</feature>
<dbReference type="HAMAP" id="MF_01392">
    <property type="entry name" value="CytC_Ccs1"/>
    <property type="match status" value="1"/>
</dbReference>
<comment type="function">
    <text evidence="6">Required during biogenesis of c-type cytochromes (cytochrome c6 and cytochrome f) at the step of heme attachment.</text>
</comment>
<keyword evidence="2 6" id="KW-0812">Transmembrane</keyword>
<organism evidence="9">
    <name type="scientific">Rhizochromulina marina</name>
    <dbReference type="NCBI Taxonomy" id="1034831"/>
    <lineage>
        <taxon>Eukaryota</taxon>
        <taxon>Sar</taxon>
        <taxon>Stramenopiles</taxon>
        <taxon>Ochrophyta</taxon>
        <taxon>Dictyochophyceae</taxon>
        <taxon>Rhizochromulinales</taxon>
        <taxon>Rhizochromulina</taxon>
    </lineage>
</organism>
<dbReference type="EMBL" id="MK561360">
    <property type="protein sequence ID" value="QDH81898.1"/>
    <property type="molecule type" value="Genomic_DNA"/>
</dbReference>
<geneLocation type="chloroplast" evidence="9"/>
<keyword evidence="9" id="KW-0934">Plastid</keyword>
<keyword evidence="4 6" id="KW-1133">Transmembrane helix</keyword>
<dbReference type="Pfam" id="PF05140">
    <property type="entry name" value="ResB"/>
    <property type="match status" value="1"/>
</dbReference>
<evidence type="ECO:0000256" key="5">
    <source>
        <dbReference type="ARBA" id="ARBA00023136"/>
    </source>
</evidence>
<accession>A0A514CQ07</accession>
<dbReference type="GO" id="GO:0017004">
    <property type="term" value="P:cytochrome complex assembly"/>
    <property type="evidence" value="ECO:0007669"/>
    <property type="project" value="UniProtKB-UniRule"/>
</dbReference>
<comment type="subcellular location">
    <subcellularLocation>
        <location evidence="1">Membrane</location>
        <topology evidence="1">Multi-pass membrane protein</topology>
    </subcellularLocation>
    <subcellularLocation>
        <location evidence="6">Plastid</location>
        <location evidence="6">Chloroplast thylakoid membrane</location>
        <topology evidence="6">Multi-pass membrane protein</topology>
    </subcellularLocation>
</comment>
<dbReference type="PANTHER" id="PTHR31566:SF0">
    <property type="entry name" value="CYTOCHROME C BIOGENESIS PROTEIN CCS1, CHLOROPLASTIC"/>
    <property type="match status" value="1"/>
</dbReference>
<sequence>MQPLYKQVFQRLAQLKIAVLLLLVIAIASVLGTVIEQNRTSEFYLTTYVQKSWIPNYTVGQLLMKLGFDHIYSTVWFISLIILFGTCLISCTFFQQFQILKFARNCRFQLKPREFEKHELWANVNNMAYLQLSRKLKRNKYTIFQQKNGLYAYKGLLGRFAPIVVHASMILILLGTLIAALGGFQSQELIPKGEVVQTENIINQNIFSRVPMAGIRVNDFWIEYGNKNNTKQFYSDLSIINRKGNEEKRKTIKVNFPLRFKDLTIYQTDWQISGLRVKINQNIFQIPCQSNLDAKNIWISLLSYNNQNFIIIANNLEGNFKIFTDNGKFMGTIDLGEQVQVENLGKIRILDFITETGLQIKTDPGIPIIYLGFGFLMISSLISYLSYNQYWILKKPSNALISSTSNRAKVNILREFKNFETTTKKTKNCI</sequence>
<keyword evidence="5 6" id="KW-0472">Membrane</keyword>
<evidence type="ECO:0000256" key="1">
    <source>
        <dbReference type="ARBA" id="ARBA00004141"/>
    </source>
</evidence>
<evidence type="ECO:0000256" key="6">
    <source>
        <dbReference type="HAMAP-Rule" id="MF_01392"/>
    </source>
</evidence>
<dbReference type="AlphaFoldDB" id="A0A514CQ07"/>
<evidence type="ECO:0000256" key="4">
    <source>
        <dbReference type="ARBA" id="ARBA00022989"/>
    </source>
</evidence>
<feature type="transmembrane region" description="Helical" evidence="7">
    <location>
        <begin position="368"/>
        <end position="387"/>
    </location>
</feature>
<keyword evidence="9" id="KW-0150">Chloroplast</keyword>
<comment type="subunit">
    <text evidence="6">May interact with CcsA.</text>
</comment>
<evidence type="ECO:0000313" key="9">
    <source>
        <dbReference type="EMBL" id="QDH81898.1"/>
    </source>
</evidence>
<feature type="domain" description="ResB-like" evidence="8">
    <location>
        <begin position="15"/>
        <end position="289"/>
    </location>
</feature>
<evidence type="ECO:0000256" key="3">
    <source>
        <dbReference type="ARBA" id="ARBA00022748"/>
    </source>
</evidence>
<feature type="transmembrane region" description="Helical" evidence="7">
    <location>
        <begin position="71"/>
        <end position="94"/>
    </location>
</feature>
<dbReference type="InterPro" id="IPR023494">
    <property type="entry name" value="Cyt_c_bgen_Ccs1/CcsB/ResB"/>
</dbReference>
<gene>
    <name evidence="6 9" type="primary">ccs1</name>
</gene>
<evidence type="ECO:0000256" key="7">
    <source>
        <dbReference type="SAM" id="Phobius"/>
    </source>
</evidence>
<feature type="transmembrane region" description="Helical" evidence="7">
    <location>
        <begin position="163"/>
        <end position="184"/>
    </location>
</feature>
<dbReference type="RefSeq" id="YP_009675047.1">
    <property type="nucleotide sequence ID" value="NC_043890.1"/>
</dbReference>